<gene>
    <name evidence="3" type="ORF">M0813_20440</name>
</gene>
<dbReference type="InterPro" id="IPR051553">
    <property type="entry name" value="Ran_GTPase-activating"/>
</dbReference>
<dbReference type="Gene3D" id="3.30.710.10">
    <property type="entry name" value="Potassium Channel Kv1.1, Chain A"/>
    <property type="match status" value="2"/>
</dbReference>
<evidence type="ECO:0000313" key="3">
    <source>
        <dbReference type="EMBL" id="KAJ6245239.1"/>
    </source>
</evidence>
<feature type="repeat" description="RCC1" evidence="1">
    <location>
        <begin position="206"/>
        <end position="257"/>
    </location>
</feature>
<sequence length="603" mass="69226">MSKSSSLYITGIERYSFITNEKNNKLPKWTESNLKKTQTIKKIVCGGQFHFLVWKKPNKLEFYQENKKKRKYQLPKNETIKDIVSSCQTYLILTESGKVWSLADSYGFSQVPLLYADQSTFEKIRPVTFFQEKKLFVNSLIMGYASGYYLCNGDQLYSSGSNYQGRLGLGENGGLERMPVYVQDKVTKIFSGSMASNFFFITSKPDLLYSCGNNLNGQLGIGSTVSQCSPTAVKNFKGSEILTVSSGNSHSILITKKSQTFGCGDKETNGSGVKKSIFTLIPQLKEKKAVQLAIGYQRTLVLTDQNELYGWGFYDLFPTTEGNNNKLPTKISLPSFFTNYLKSKDLTQIACGTNVSFLFLDFKNTLSEDFRILYEHKKFCDCEIGKFGNQIPVHKALLECRTKLTIEQIQKKLFGEKQSINKEQTLSFLKWVYYDEISDIEKLEQSFNSLQLTFPPPVDNTLEKDIAQLYKDDDSKDFKILIKIEDDDQDEEDFEDEDDEANYEEIPVHKFILLARSGLFRAMFDYVNEKDNTNKVQDYTHKTIESLKILIKYFYTDSIELTADQDPELIVDELSDAVEYYQLNDQCNFESELLKIKKQFDLN</sequence>
<dbReference type="Gene3D" id="2.130.10.30">
    <property type="entry name" value="Regulator of chromosome condensation 1/beta-lactamase-inhibitor protein II"/>
    <property type="match status" value="1"/>
</dbReference>
<dbReference type="EMBL" id="JAOAOG010000146">
    <property type="protein sequence ID" value="KAJ6245239.1"/>
    <property type="molecule type" value="Genomic_DNA"/>
</dbReference>
<dbReference type="InterPro" id="IPR000210">
    <property type="entry name" value="BTB/POZ_dom"/>
</dbReference>
<dbReference type="SUPFAM" id="SSF54695">
    <property type="entry name" value="POZ domain"/>
    <property type="match status" value="1"/>
</dbReference>
<dbReference type="Proteomes" id="UP001150062">
    <property type="component" value="Unassembled WGS sequence"/>
</dbReference>
<comment type="caution">
    <text evidence="3">The sequence shown here is derived from an EMBL/GenBank/DDBJ whole genome shotgun (WGS) entry which is preliminary data.</text>
</comment>
<dbReference type="SUPFAM" id="SSF50985">
    <property type="entry name" value="RCC1/BLIP-II"/>
    <property type="match status" value="1"/>
</dbReference>
<name>A0ABQ8YKX9_9EUKA</name>
<organism evidence="3 4">
    <name type="scientific">Anaeramoeba flamelloides</name>
    <dbReference type="NCBI Taxonomy" id="1746091"/>
    <lineage>
        <taxon>Eukaryota</taxon>
        <taxon>Metamonada</taxon>
        <taxon>Anaeramoebidae</taxon>
        <taxon>Anaeramoeba</taxon>
    </lineage>
</organism>
<dbReference type="PANTHER" id="PTHR45982:SF1">
    <property type="entry name" value="REGULATOR OF CHROMOSOME CONDENSATION"/>
    <property type="match status" value="1"/>
</dbReference>
<evidence type="ECO:0000313" key="4">
    <source>
        <dbReference type="Proteomes" id="UP001150062"/>
    </source>
</evidence>
<reference evidence="3" key="1">
    <citation type="submission" date="2022-08" db="EMBL/GenBank/DDBJ databases">
        <title>Novel sulfate-reducing endosymbionts in the free-living metamonad Anaeramoeba.</title>
        <authorList>
            <person name="Jerlstrom-Hultqvist J."/>
            <person name="Cepicka I."/>
            <person name="Gallot-Lavallee L."/>
            <person name="Salas-Leiva D."/>
            <person name="Curtis B.A."/>
            <person name="Zahonova K."/>
            <person name="Pipaliya S."/>
            <person name="Dacks J."/>
            <person name="Roger A.J."/>
        </authorList>
    </citation>
    <scope>NUCLEOTIDE SEQUENCE</scope>
    <source>
        <strain evidence="3">Schooner1</strain>
    </source>
</reference>
<evidence type="ECO:0000259" key="2">
    <source>
        <dbReference type="PROSITE" id="PS50097"/>
    </source>
</evidence>
<protein>
    <submittedName>
        <fullName evidence="3">Btk-binding protein-related</fullName>
    </submittedName>
</protein>
<dbReference type="PROSITE" id="PS50097">
    <property type="entry name" value="BTB"/>
    <property type="match status" value="1"/>
</dbReference>
<dbReference type="PROSITE" id="PS50012">
    <property type="entry name" value="RCC1_3"/>
    <property type="match status" value="1"/>
</dbReference>
<dbReference type="PROSITE" id="PS00626">
    <property type="entry name" value="RCC1_2"/>
    <property type="match status" value="1"/>
</dbReference>
<feature type="domain" description="BTB" evidence="2">
    <location>
        <begin position="476"/>
        <end position="563"/>
    </location>
</feature>
<accession>A0ABQ8YKX9</accession>
<dbReference type="InterPro" id="IPR000408">
    <property type="entry name" value="Reg_chr_condens"/>
</dbReference>
<evidence type="ECO:0000256" key="1">
    <source>
        <dbReference type="PROSITE-ProRule" id="PRU00235"/>
    </source>
</evidence>
<keyword evidence="4" id="KW-1185">Reference proteome</keyword>
<proteinExistence type="predicted"/>
<dbReference type="CDD" id="cd18186">
    <property type="entry name" value="BTB_POZ_ZBTB_KLHL-like"/>
    <property type="match status" value="1"/>
</dbReference>
<dbReference type="InterPro" id="IPR011333">
    <property type="entry name" value="SKP1/BTB/POZ_sf"/>
</dbReference>
<dbReference type="PANTHER" id="PTHR45982">
    <property type="entry name" value="REGULATOR OF CHROMOSOME CONDENSATION"/>
    <property type="match status" value="1"/>
</dbReference>
<dbReference type="Pfam" id="PF00415">
    <property type="entry name" value="RCC1"/>
    <property type="match status" value="1"/>
</dbReference>
<dbReference type="InterPro" id="IPR009091">
    <property type="entry name" value="RCC1/BLIP-II"/>
</dbReference>
<dbReference type="Pfam" id="PF00651">
    <property type="entry name" value="BTB"/>
    <property type="match status" value="1"/>
</dbReference>